<keyword evidence="1" id="KW-0175">Coiled coil</keyword>
<evidence type="ECO:0000256" key="1">
    <source>
        <dbReference type="SAM" id="Coils"/>
    </source>
</evidence>
<dbReference type="Proteomes" id="UP000006565">
    <property type="component" value="Chromosome"/>
</dbReference>
<dbReference type="GO" id="GO:1990112">
    <property type="term" value="C:RQC complex"/>
    <property type="evidence" value="ECO:0007669"/>
    <property type="project" value="TreeGrafter"/>
</dbReference>
<dbReference type="KEGG" id="mpi:Mpet_2073"/>
<dbReference type="OrthoDB" id="10943at2157"/>
<dbReference type="InterPro" id="IPR008532">
    <property type="entry name" value="NFACT_RNA-bd"/>
</dbReference>
<dbReference type="PANTHER" id="PTHR15239">
    <property type="entry name" value="NUCLEAR EXPORT MEDIATOR FACTOR NEMF"/>
    <property type="match status" value="1"/>
</dbReference>
<proteinExistence type="predicted"/>
<dbReference type="NCBIfam" id="NF041120">
    <property type="entry name" value="RqcH_arch"/>
    <property type="match status" value="1"/>
</dbReference>
<dbReference type="HOGENOM" id="CLU_003612_2_1_2"/>
<dbReference type="GeneID" id="9744554"/>
<dbReference type="GO" id="GO:0072344">
    <property type="term" value="P:rescue of stalled ribosome"/>
    <property type="evidence" value="ECO:0007669"/>
    <property type="project" value="TreeGrafter"/>
</dbReference>
<gene>
    <name evidence="3" type="ordered locus">Mpet_2073</name>
</gene>
<dbReference type="STRING" id="679926.Mpet_2073"/>
<keyword evidence="4" id="KW-1185">Reference proteome</keyword>
<dbReference type="Gene3D" id="2.30.310.10">
    <property type="entry name" value="ibrinogen binding protein from staphylococcus aureus domain"/>
    <property type="match status" value="1"/>
</dbReference>
<sequence length="636" mass="71790">MATQQGMSSIDIRTMLYEIRERLPLWIGKIYQYNTNSFGFRLNGEDKSKYNFLVECGRRAHLTDNLPDAPQNPSGYSMFLRKYISGGRVLDIKQYGLQRIFIIKIGKTEKEYNLIFELFNEGNAVLCDENFIVINPLKRLHFRDREIVSGTEYIFPESGTDDITIESIRTVLENSERDLVRTLASNFLLGGRYAEEVCRTAGYDKTMNPAEAEPQTILNAIEELLSRGTNAVITKSGCWPYPLPGEEPVSSFSSFNDALSAYFPLPQSAAKDAKKEKLPKSEIIRRRQQEAIVNFEKKIAELQEKVDAIYENYQDISGIIDTLRDASSKLSWQEIEETLKNSSLPAAKSIVRIYPSESAVDVMAGGKKVKIFINENPEANANRYYGEIKKYKKKKAGALVAMEKFMPKEKQAKKRQDYKPQKKKWYHKYRWFVTSDGVLVIGGQDAGSNEDIGKKYLEGRDYFVHADVHGGSVVVVKGETENWEEVAEFAASYSNAWKAGHFNCDVYAAKPEQVSKTAESGEFVKRGAFIIRGERRYFRNIGLKVAIGLQLEPELAVIGGPESAVKKTAAYYAVLLPGKFEPNDTAKKVLRELKKMIPEEDIKDLKTVLNTESIAAFVPPGGSDIVEVVDMTKENS</sequence>
<dbReference type="GO" id="GO:0043023">
    <property type="term" value="F:ribosomal large subunit binding"/>
    <property type="evidence" value="ECO:0007669"/>
    <property type="project" value="TreeGrafter"/>
</dbReference>
<dbReference type="eggNOG" id="arCOG01695">
    <property type="taxonomic scope" value="Archaea"/>
</dbReference>
<name>E1RJT7_METP4</name>
<dbReference type="PANTHER" id="PTHR15239:SF6">
    <property type="entry name" value="RIBOSOME QUALITY CONTROL COMPLEX SUBUNIT NEMF"/>
    <property type="match status" value="1"/>
</dbReference>
<dbReference type="RefSeq" id="WP_013329998.1">
    <property type="nucleotide sequence ID" value="NC_014507.1"/>
</dbReference>
<dbReference type="GO" id="GO:0000049">
    <property type="term" value="F:tRNA binding"/>
    <property type="evidence" value="ECO:0007669"/>
    <property type="project" value="TreeGrafter"/>
</dbReference>
<feature type="coiled-coil region" evidence="1">
    <location>
        <begin position="285"/>
        <end position="312"/>
    </location>
</feature>
<dbReference type="InterPro" id="IPR051608">
    <property type="entry name" value="RQC_Subunit_NEMF"/>
</dbReference>
<organism evidence="3 4">
    <name type="scientific">Methanolacinia petrolearia (strain DSM 11571 / OCM 486 / SEBR 4847)</name>
    <name type="common">Methanoplanus petrolearius</name>
    <dbReference type="NCBI Taxonomy" id="679926"/>
    <lineage>
        <taxon>Archaea</taxon>
        <taxon>Methanobacteriati</taxon>
        <taxon>Methanobacteriota</taxon>
        <taxon>Stenosarchaea group</taxon>
        <taxon>Methanomicrobia</taxon>
        <taxon>Methanomicrobiales</taxon>
        <taxon>Methanomicrobiaceae</taxon>
        <taxon>Methanolacinia</taxon>
    </lineage>
</organism>
<protein>
    <submittedName>
        <fullName evidence="3">Fibronectin-binding A domain protein</fullName>
    </submittedName>
</protein>
<dbReference type="Pfam" id="PF05833">
    <property type="entry name" value="NFACT_N"/>
    <property type="match status" value="1"/>
</dbReference>
<evidence type="ECO:0000259" key="2">
    <source>
        <dbReference type="Pfam" id="PF05670"/>
    </source>
</evidence>
<evidence type="ECO:0000313" key="3">
    <source>
        <dbReference type="EMBL" id="ADN36821.1"/>
    </source>
</evidence>
<evidence type="ECO:0000313" key="4">
    <source>
        <dbReference type="Proteomes" id="UP000006565"/>
    </source>
</evidence>
<accession>E1RJT7</accession>
<dbReference type="Pfam" id="PF05670">
    <property type="entry name" value="NFACT-R_1"/>
    <property type="match status" value="1"/>
</dbReference>
<dbReference type="AlphaFoldDB" id="E1RJT7"/>
<dbReference type="EMBL" id="CP002117">
    <property type="protein sequence ID" value="ADN36821.1"/>
    <property type="molecule type" value="Genomic_DNA"/>
</dbReference>
<reference evidence="3 4" key="1">
    <citation type="journal article" date="2010" name="Stand. Genomic Sci.">
        <title>Complete genome sequence of Methanoplanus petrolearius type strain (SEBR 4847).</title>
        <authorList>
            <person name="Brambilla E."/>
            <person name="Djao O.D."/>
            <person name="Daligault H."/>
            <person name="Lapidus A."/>
            <person name="Lucas S."/>
            <person name="Hammon N."/>
            <person name="Nolan M."/>
            <person name="Tice H."/>
            <person name="Cheng J.F."/>
            <person name="Han C."/>
            <person name="Tapia R."/>
            <person name="Goodwin L."/>
            <person name="Pitluck S."/>
            <person name="Liolios K."/>
            <person name="Ivanova N."/>
            <person name="Mavromatis K."/>
            <person name="Mikhailova N."/>
            <person name="Pati A."/>
            <person name="Chen A."/>
            <person name="Palaniappan K."/>
            <person name="Land M."/>
            <person name="Hauser L."/>
            <person name="Chang Y.J."/>
            <person name="Jeffries C.D."/>
            <person name="Rohde M."/>
            <person name="Spring S."/>
            <person name="Sikorski J."/>
            <person name="Goker M."/>
            <person name="Woyke T."/>
            <person name="Bristow J."/>
            <person name="Eisen J.A."/>
            <person name="Markowitz V."/>
            <person name="Hugenholtz P."/>
            <person name="Kyrpides N.C."/>
            <person name="Klenk H.P."/>
        </authorList>
    </citation>
    <scope>NUCLEOTIDE SEQUENCE [LARGE SCALE GENOMIC DNA]</scope>
    <source>
        <strain evidence="4">DSM 11571 / OCM 486 / SEBR 4847</strain>
    </source>
</reference>
<feature type="domain" description="NFACT RNA-binding" evidence="2">
    <location>
        <begin position="428"/>
        <end position="533"/>
    </location>
</feature>